<dbReference type="PANTHER" id="PTHR10695:SF46">
    <property type="entry name" value="BIFUNCTIONAL COENZYME A SYNTHASE-RELATED"/>
    <property type="match status" value="1"/>
</dbReference>
<dbReference type="GO" id="GO:0005737">
    <property type="term" value="C:cytoplasm"/>
    <property type="evidence" value="ECO:0007669"/>
    <property type="project" value="UniProtKB-SubCell"/>
</dbReference>
<dbReference type="RefSeq" id="WP_126421479.1">
    <property type="nucleotide sequence ID" value="NZ_AP019367.1"/>
</dbReference>
<dbReference type="InterPro" id="IPR001977">
    <property type="entry name" value="Depp_CoAkinase"/>
</dbReference>
<keyword evidence="1 3" id="KW-0547">Nucleotide-binding</keyword>
<organism evidence="5 6">
    <name type="scientific">Parolsenella catena</name>
    <dbReference type="NCBI Taxonomy" id="2003188"/>
    <lineage>
        <taxon>Bacteria</taxon>
        <taxon>Bacillati</taxon>
        <taxon>Actinomycetota</taxon>
        <taxon>Coriobacteriia</taxon>
        <taxon>Coriobacteriales</taxon>
        <taxon>Atopobiaceae</taxon>
        <taxon>Parolsenella</taxon>
    </lineage>
</organism>
<reference evidence="6" key="1">
    <citation type="submission" date="2018-11" db="EMBL/GenBank/DDBJ databases">
        <title>Comparative genomics of Parolsenella catena and Libanicoccus massiliensis: Reclassification of Libanicoccus massiliensis as Parolsenella massiliensis comb. nov.</title>
        <authorList>
            <person name="Sakamoto M."/>
            <person name="Ikeyama N."/>
            <person name="Murakami T."/>
            <person name="Mori H."/>
            <person name="Yuki M."/>
            <person name="Ohkuma M."/>
        </authorList>
    </citation>
    <scope>NUCLEOTIDE SEQUENCE [LARGE SCALE GENOMIC DNA]</scope>
    <source>
        <strain evidence="6">JCM 31932</strain>
    </source>
</reference>
<feature type="binding site" evidence="3">
    <location>
        <begin position="11"/>
        <end position="16"/>
    </location>
    <ligand>
        <name>ATP</name>
        <dbReference type="ChEBI" id="CHEBI:30616"/>
    </ligand>
</feature>
<dbReference type="SUPFAM" id="SSF52540">
    <property type="entry name" value="P-loop containing nucleoside triphosphate hydrolases"/>
    <property type="match status" value="1"/>
</dbReference>
<dbReference type="PROSITE" id="PS51219">
    <property type="entry name" value="DPCK"/>
    <property type="match status" value="1"/>
</dbReference>
<dbReference type="AlphaFoldDB" id="A0A3G9KAI1"/>
<proteinExistence type="inferred from homology"/>
<dbReference type="InterPro" id="IPR027417">
    <property type="entry name" value="P-loop_NTPase"/>
</dbReference>
<evidence type="ECO:0000256" key="1">
    <source>
        <dbReference type="ARBA" id="ARBA00022741"/>
    </source>
</evidence>
<dbReference type="CDD" id="cd02022">
    <property type="entry name" value="DPCK"/>
    <property type="match status" value="1"/>
</dbReference>
<evidence type="ECO:0000313" key="6">
    <source>
        <dbReference type="Proteomes" id="UP000273154"/>
    </source>
</evidence>
<dbReference type="EC" id="2.7.1.24" evidence="3 4"/>
<dbReference type="Proteomes" id="UP000273154">
    <property type="component" value="Chromosome"/>
</dbReference>
<protein>
    <recommendedName>
        <fullName evidence="3 4">Dephospho-CoA kinase</fullName>
        <ecNumber evidence="3 4">2.7.1.24</ecNumber>
    </recommendedName>
    <alternativeName>
        <fullName evidence="3">Dephosphocoenzyme A kinase</fullName>
    </alternativeName>
</protein>
<comment type="similarity">
    <text evidence="3">Belongs to the CoaE family.</text>
</comment>
<dbReference type="UniPathway" id="UPA00241">
    <property type="reaction ID" value="UER00356"/>
</dbReference>
<comment type="pathway">
    <text evidence="3">Cofactor biosynthesis; coenzyme A biosynthesis; CoA from (R)-pantothenate: step 5/5.</text>
</comment>
<comment type="catalytic activity">
    <reaction evidence="3">
        <text>3'-dephospho-CoA + ATP = ADP + CoA + H(+)</text>
        <dbReference type="Rhea" id="RHEA:18245"/>
        <dbReference type="ChEBI" id="CHEBI:15378"/>
        <dbReference type="ChEBI" id="CHEBI:30616"/>
        <dbReference type="ChEBI" id="CHEBI:57287"/>
        <dbReference type="ChEBI" id="CHEBI:57328"/>
        <dbReference type="ChEBI" id="CHEBI:456216"/>
        <dbReference type="EC" id="2.7.1.24"/>
    </reaction>
</comment>
<keyword evidence="6" id="KW-1185">Reference proteome</keyword>
<keyword evidence="3" id="KW-0173">Coenzyme A biosynthesis</keyword>
<accession>A0A3G9KAI1</accession>
<dbReference type="NCBIfam" id="TIGR00152">
    <property type="entry name" value="dephospho-CoA kinase"/>
    <property type="match status" value="1"/>
</dbReference>
<dbReference type="GO" id="GO:0005524">
    <property type="term" value="F:ATP binding"/>
    <property type="evidence" value="ECO:0007669"/>
    <property type="project" value="UniProtKB-UniRule"/>
</dbReference>
<keyword evidence="3" id="KW-0808">Transferase</keyword>
<evidence type="ECO:0000256" key="4">
    <source>
        <dbReference type="NCBIfam" id="TIGR00152"/>
    </source>
</evidence>
<dbReference type="PANTHER" id="PTHR10695">
    <property type="entry name" value="DEPHOSPHO-COA KINASE-RELATED"/>
    <property type="match status" value="1"/>
</dbReference>
<evidence type="ECO:0000313" key="5">
    <source>
        <dbReference type="EMBL" id="BBH49995.1"/>
    </source>
</evidence>
<evidence type="ECO:0000256" key="2">
    <source>
        <dbReference type="ARBA" id="ARBA00022840"/>
    </source>
</evidence>
<dbReference type="GO" id="GO:0015937">
    <property type="term" value="P:coenzyme A biosynthetic process"/>
    <property type="evidence" value="ECO:0007669"/>
    <property type="project" value="UniProtKB-UniRule"/>
</dbReference>
<name>A0A3G9KAI1_9ACTN</name>
<keyword evidence="3 5" id="KW-0418">Kinase</keyword>
<dbReference type="KEGG" id="pcat:Pcatena_05820"/>
<evidence type="ECO:0000256" key="3">
    <source>
        <dbReference type="HAMAP-Rule" id="MF_00376"/>
    </source>
</evidence>
<keyword evidence="3" id="KW-0963">Cytoplasm</keyword>
<dbReference type="GeneID" id="88848714"/>
<dbReference type="HAMAP" id="MF_00376">
    <property type="entry name" value="Dephospho_CoA_kinase"/>
    <property type="match status" value="1"/>
</dbReference>
<dbReference type="Pfam" id="PF01121">
    <property type="entry name" value="CoaE"/>
    <property type="match status" value="1"/>
</dbReference>
<gene>
    <name evidence="3 5" type="primary">coaE</name>
    <name evidence="5" type="ORF">Pcatena_05820</name>
</gene>
<dbReference type="GO" id="GO:0004140">
    <property type="term" value="F:dephospho-CoA kinase activity"/>
    <property type="evidence" value="ECO:0007669"/>
    <property type="project" value="UniProtKB-UniRule"/>
</dbReference>
<sequence>MHTTFLAGGIASGKSTVARMLHERGAWLCDLDQVSRDVLESGGPVLAQIASEFGDDLIDPETGELDRLGLAVRAFASPEATERLEAIEMPAIRERMSHILTNTCCAATEPALTVVEVPLLDRVEDLLPLADDVLVVTAPLELRRARAVGRGMDAEDFDARVARQASDEYLRAHATHVIENTADVEALERAVEAWWQAVLGSSHGCE</sequence>
<comment type="function">
    <text evidence="3">Catalyzes the phosphorylation of the 3'-hydroxyl group of dephosphocoenzyme A to form coenzyme A.</text>
</comment>
<dbReference type="EMBL" id="AP019367">
    <property type="protein sequence ID" value="BBH49995.1"/>
    <property type="molecule type" value="Genomic_DNA"/>
</dbReference>
<dbReference type="OrthoDB" id="9812943at2"/>
<dbReference type="Gene3D" id="3.40.50.300">
    <property type="entry name" value="P-loop containing nucleotide triphosphate hydrolases"/>
    <property type="match status" value="1"/>
</dbReference>
<comment type="subcellular location">
    <subcellularLocation>
        <location evidence="3">Cytoplasm</location>
    </subcellularLocation>
</comment>
<keyword evidence="2 3" id="KW-0067">ATP-binding</keyword>